<dbReference type="PANTHER" id="PTHR28158">
    <property type="entry name" value="37S RIBOSOMAL PROTEIN S35, MITOCHONDRIAL"/>
    <property type="match status" value="1"/>
</dbReference>
<feature type="region of interest" description="Disordered" evidence="1">
    <location>
        <begin position="37"/>
        <end position="76"/>
    </location>
</feature>
<dbReference type="InterPro" id="IPR021036">
    <property type="entry name" value="Ribosomal_mS45"/>
</dbReference>
<sequence length="301" mass="34557">MHLISNNFVKQVVIPIYSKGPTLLVLKRTCHSTPILFDKNESTPPPKNAVAEGDAVQTQASSEKTPMSQEGGNLALKPGKIRRPKFKLWLHNEGNRFINVSKGPNYLNTTTPFPMNPLFKPQPPLNDRTKEEIWLKFTEAEQTPRKIGGEYGISLKRVEAILKLKKMEKEMIKKGITLQENLRENMESLLGARSFHAEPLTDMLSKIGKPNFTLVDENKDFSPEDAAKALRRPSLAKLQEKERGKELIHPFRFEEISKTNILIDRNKKELNQRFQYQFKILGKEQYTILRDRDGSLHKIND</sequence>
<gene>
    <name evidence="2" type="ORF">FCALED_LOCUS151</name>
</gene>
<name>A0A9N8V076_9GLOM</name>
<protein>
    <submittedName>
        <fullName evidence="2">16512_t:CDS:1</fullName>
    </submittedName>
</protein>
<dbReference type="GO" id="GO:0032543">
    <property type="term" value="P:mitochondrial translation"/>
    <property type="evidence" value="ECO:0007669"/>
    <property type="project" value="TreeGrafter"/>
</dbReference>
<feature type="compositionally biased region" description="Polar residues" evidence="1">
    <location>
        <begin position="56"/>
        <end position="71"/>
    </location>
</feature>
<dbReference type="GO" id="GO:0003735">
    <property type="term" value="F:structural constituent of ribosome"/>
    <property type="evidence" value="ECO:0007669"/>
    <property type="project" value="TreeGrafter"/>
</dbReference>
<comment type="caution">
    <text evidence="2">The sequence shown here is derived from an EMBL/GenBank/DDBJ whole genome shotgun (WGS) entry which is preliminary data.</text>
</comment>
<reference evidence="2" key="1">
    <citation type="submission" date="2021-06" db="EMBL/GenBank/DDBJ databases">
        <authorList>
            <person name="Kallberg Y."/>
            <person name="Tangrot J."/>
            <person name="Rosling A."/>
        </authorList>
    </citation>
    <scope>NUCLEOTIDE SEQUENCE</scope>
    <source>
        <strain evidence="2">UK204</strain>
    </source>
</reference>
<keyword evidence="3" id="KW-1185">Reference proteome</keyword>
<dbReference type="OrthoDB" id="10052321at2759"/>
<dbReference type="Proteomes" id="UP000789570">
    <property type="component" value="Unassembled WGS sequence"/>
</dbReference>
<evidence type="ECO:0000256" key="1">
    <source>
        <dbReference type="SAM" id="MobiDB-lite"/>
    </source>
</evidence>
<dbReference type="GO" id="GO:0005763">
    <property type="term" value="C:mitochondrial small ribosomal subunit"/>
    <property type="evidence" value="ECO:0007669"/>
    <property type="project" value="TreeGrafter"/>
</dbReference>
<dbReference type="Pfam" id="PF12298">
    <property type="entry name" value="Bot1p"/>
    <property type="match status" value="1"/>
</dbReference>
<evidence type="ECO:0000313" key="2">
    <source>
        <dbReference type="EMBL" id="CAG8436684.1"/>
    </source>
</evidence>
<dbReference type="AlphaFoldDB" id="A0A9N8V076"/>
<organism evidence="2 3">
    <name type="scientific">Funneliformis caledonium</name>
    <dbReference type="NCBI Taxonomy" id="1117310"/>
    <lineage>
        <taxon>Eukaryota</taxon>
        <taxon>Fungi</taxon>
        <taxon>Fungi incertae sedis</taxon>
        <taxon>Mucoromycota</taxon>
        <taxon>Glomeromycotina</taxon>
        <taxon>Glomeromycetes</taxon>
        <taxon>Glomerales</taxon>
        <taxon>Glomeraceae</taxon>
        <taxon>Funneliformis</taxon>
    </lineage>
</organism>
<accession>A0A9N8V076</accession>
<dbReference type="PANTHER" id="PTHR28158:SF1">
    <property type="entry name" value="SMALL RIBOSOMAL SUBUNIT PROTEIN MS45"/>
    <property type="match status" value="1"/>
</dbReference>
<proteinExistence type="predicted"/>
<dbReference type="EMBL" id="CAJVPQ010000010">
    <property type="protein sequence ID" value="CAG8436684.1"/>
    <property type="molecule type" value="Genomic_DNA"/>
</dbReference>
<evidence type="ECO:0000313" key="3">
    <source>
        <dbReference type="Proteomes" id="UP000789570"/>
    </source>
</evidence>